<comment type="subcellular location">
    <subcellularLocation>
        <location evidence="1">Membrane</location>
    </subcellularLocation>
</comment>
<evidence type="ECO:0000313" key="7">
    <source>
        <dbReference type="EMBL" id="AOR51721.1"/>
    </source>
</evidence>
<name>A0A1I9Q745_PHARH</name>
<evidence type="ECO:0000256" key="3">
    <source>
        <dbReference type="ARBA" id="ARBA00022989"/>
    </source>
</evidence>
<evidence type="ECO:0000256" key="1">
    <source>
        <dbReference type="ARBA" id="ARBA00004370"/>
    </source>
</evidence>
<organism evidence="7">
    <name type="scientific">Phaffia rhodozyma</name>
    <name type="common">Yeast</name>
    <name type="synonym">Xanthophyllomyces dendrorhous</name>
    <dbReference type="NCBI Taxonomy" id="264483"/>
    <lineage>
        <taxon>Eukaryota</taxon>
        <taxon>Fungi</taxon>
        <taxon>Dikarya</taxon>
        <taxon>Basidiomycota</taxon>
        <taxon>Agaricomycotina</taxon>
        <taxon>Tremellomycetes</taxon>
        <taxon>Cystofilobasidiales</taxon>
        <taxon>Mrakiaceae</taxon>
        <taxon>Phaffia</taxon>
    </lineage>
</organism>
<dbReference type="GO" id="GO:0004497">
    <property type="term" value="F:monooxygenase activity"/>
    <property type="evidence" value="ECO:0007669"/>
    <property type="project" value="UniProtKB-KW"/>
</dbReference>
<keyword evidence="5" id="KW-0175">Coiled coil</keyword>
<evidence type="ECO:0000259" key="6">
    <source>
        <dbReference type="Pfam" id="PF04116"/>
    </source>
</evidence>
<keyword evidence="4" id="KW-0472">Membrane</keyword>
<dbReference type="InterPro" id="IPR006694">
    <property type="entry name" value="Fatty_acid_hydroxylase"/>
</dbReference>
<feature type="coiled-coil region" evidence="5">
    <location>
        <begin position="303"/>
        <end position="335"/>
    </location>
</feature>
<keyword evidence="7" id="KW-0503">Monooxygenase</keyword>
<sequence>MSSKVIEFFQYLPNSLFPHLQMSALNATGHVTETLASSPLYQSTNLSQMSLIESWWARYYAYIGDPLIATALLIFLNHEIVYFGRSLPFCIMDTMPYFRKWKIQPTKIPTVKAQWDVAMHMLFCHFTMELPLIGGFHPLCVYLGLATHELPFPTWTKIAWQIALFFVIEDTVHYWMHRWLHTPKLYKMIHKVHHEFPAPFGLVAEYAHPLEVLILGAGTIGGPIVFCAITHDLHLFTVLVWMTLRLFQAVSAHSGYDFPWSMHNWFPLWAGAEHHDYHHMAFVNNFSSSFRHWDYFFGTDTKYHAYKARLRAAKNQAERQRLQKVEDQKAEAEGIVAANETCAKA</sequence>
<gene>
    <name evidence="7" type="primary">ERG25</name>
</gene>
<dbReference type="GO" id="GO:0008610">
    <property type="term" value="P:lipid biosynthetic process"/>
    <property type="evidence" value="ECO:0007669"/>
    <property type="project" value="InterPro"/>
</dbReference>
<keyword evidence="7" id="KW-0560">Oxidoreductase</keyword>
<dbReference type="EMBL" id="KX517897">
    <property type="protein sequence ID" value="AOR51721.1"/>
    <property type="molecule type" value="mRNA"/>
</dbReference>
<evidence type="ECO:0000256" key="2">
    <source>
        <dbReference type="ARBA" id="ARBA00022692"/>
    </source>
</evidence>
<protein>
    <submittedName>
        <fullName evidence="7">C-4 methyl sterol monooxygenase</fullName>
    </submittedName>
</protein>
<dbReference type="Pfam" id="PF04116">
    <property type="entry name" value="FA_hydroxylase"/>
    <property type="match status" value="1"/>
</dbReference>
<evidence type="ECO:0000256" key="4">
    <source>
        <dbReference type="ARBA" id="ARBA00023136"/>
    </source>
</evidence>
<dbReference type="GO" id="GO:0005506">
    <property type="term" value="F:iron ion binding"/>
    <property type="evidence" value="ECO:0007669"/>
    <property type="project" value="InterPro"/>
</dbReference>
<accession>A0A1I9Q745</accession>
<evidence type="ECO:0000256" key="5">
    <source>
        <dbReference type="SAM" id="Coils"/>
    </source>
</evidence>
<dbReference type="PANTHER" id="PTHR11863">
    <property type="entry name" value="STEROL DESATURASE"/>
    <property type="match status" value="1"/>
</dbReference>
<proteinExistence type="evidence at transcript level"/>
<dbReference type="GO" id="GO:0016020">
    <property type="term" value="C:membrane"/>
    <property type="evidence" value="ECO:0007669"/>
    <property type="project" value="UniProtKB-SubCell"/>
</dbReference>
<reference evidence="7" key="1">
    <citation type="journal article" date="2016" name="Microb. Cell Fact.">
        <title>Regulation of carotenogenesis in the red yeast Xanthophyllomyces dendrorhous: the role of the transcriptional co-repressor complex Cyc8-Tup1 involved in catabolic repression.</title>
        <authorList>
            <person name="Cordova P."/>
            <person name="Alcaino J."/>
            <person name="Bravo N."/>
            <person name="Barahona S."/>
            <person name="Sepulveda D."/>
            <person name="Fernandez-Lobato M."/>
            <person name="Baeza M."/>
            <person name="Cifuentes V."/>
        </authorList>
    </citation>
    <scope>NUCLEOTIDE SEQUENCE</scope>
    <source>
        <strain evidence="7">UCD 67-385</strain>
    </source>
</reference>
<keyword evidence="2" id="KW-0812">Transmembrane</keyword>
<keyword evidence="3" id="KW-1133">Transmembrane helix</keyword>
<feature type="domain" description="Fatty acid hydroxylase" evidence="6">
    <location>
        <begin position="163"/>
        <end position="299"/>
    </location>
</feature>
<dbReference type="InterPro" id="IPR050307">
    <property type="entry name" value="Sterol_Desaturase_Related"/>
</dbReference>
<dbReference type="AlphaFoldDB" id="A0A1I9Q745"/>